<gene>
    <name evidence="2" type="ORF">DN595_19910</name>
</gene>
<dbReference type="Pfam" id="PF15607">
    <property type="entry name" value="Ntox44"/>
    <property type="match status" value="1"/>
</dbReference>
<evidence type="ECO:0000313" key="3">
    <source>
        <dbReference type="Proteomes" id="UP000289016"/>
    </source>
</evidence>
<sequence length="138" mass="15440">MRYPTLAVSPHPPYDISSFSPPGVNILNNMMLARFHRGPSALTYEWFYKQVRLHGPWDYKTRIGRQYENFGNFHYGAVGTAAGISAPVLLRAAGWAQSKSGNGQSKDGHWYGSPPFGDDPIDQLWIKCGIDYATRTGF</sequence>
<organism evidence="2 3">
    <name type="scientific">Enterobacter cloacae</name>
    <dbReference type="NCBI Taxonomy" id="550"/>
    <lineage>
        <taxon>Bacteria</taxon>
        <taxon>Pseudomonadati</taxon>
        <taxon>Pseudomonadota</taxon>
        <taxon>Gammaproteobacteria</taxon>
        <taxon>Enterobacterales</taxon>
        <taxon>Enterobacteriaceae</taxon>
        <taxon>Enterobacter</taxon>
        <taxon>Enterobacter cloacae complex</taxon>
    </lineage>
</organism>
<dbReference type="Proteomes" id="UP000289016">
    <property type="component" value="Unassembled WGS sequence"/>
</dbReference>
<dbReference type="AlphaFoldDB" id="A0AB37VEN6"/>
<protein>
    <recommendedName>
        <fullName evidence="1">Bacterial toxin 44 domain-containing protein</fullName>
    </recommendedName>
</protein>
<reference evidence="2 3" key="1">
    <citation type="submission" date="2018-06" db="EMBL/GenBank/DDBJ databases">
        <title>Carbapenemase-producing Enterobacteriaceae present in wastewater treatment plant effluent and nearby surface waters in the US.</title>
        <authorList>
            <person name="Mathys D.A."/>
            <person name="Mollenkopf D.F."/>
            <person name="Feicht S.M."/>
            <person name="Adams R.J."/>
            <person name="Albers A.L."/>
            <person name="Grooters S.V."/>
            <person name="Stuever D.M."/>
            <person name="Daniels J.B."/>
            <person name="Wittum T.E."/>
        </authorList>
    </citation>
    <scope>NUCLEOTIDE SEQUENCE [LARGE SCALE GENOMIC DNA]</scope>
    <source>
        <strain evidence="2 3">GEO_23_Down_A</strain>
    </source>
</reference>
<accession>A0AB37VEN6</accession>
<proteinExistence type="predicted"/>
<comment type="caution">
    <text evidence="2">The sequence shown here is derived from an EMBL/GenBank/DDBJ whole genome shotgun (WGS) entry which is preliminary data.</text>
</comment>
<dbReference type="RefSeq" id="WP_128339915.1">
    <property type="nucleotide sequence ID" value="NZ_QKPI01000057.1"/>
</dbReference>
<feature type="domain" description="Bacterial toxin 44" evidence="1">
    <location>
        <begin position="66"/>
        <end position="133"/>
    </location>
</feature>
<dbReference type="EMBL" id="QKPI01000057">
    <property type="protein sequence ID" value="RWT75145.1"/>
    <property type="molecule type" value="Genomic_DNA"/>
</dbReference>
<evidence type="ECO:0000313" key="2">
    <source>
        <dbReference type="EMBL" id="RWT75145.1"/>
    </source>
</evidence>
<dbReference type="InterPro" id="IPR028946">
    <property type="entry name" value="Ntox44"/>
</dbReference>
<name>A0AB37VEN6_ENTCL</name>
<evidence type="ECO:0000259" key="1">
    <source>
        <dbReference type="Pfam" id="PF15607"/>
    </source>
</evidence>